<sequence>MEDHLSDADSLVEEKEELMVPHSGGNPIHRKAHFLKPIFTQDHLHLTPSPTALLASKPTFKTLEKCTLQSFKGFRSEKWTSWVQSLKPKYQEIWKKAGIYEAILASTYSVPKDNKLIICLAERWCLDTNTFVFPWGEVAITLEDVIHLGCFSVLGTSFLTPLHDECNDIFTCLKSDLKKVKLGHCNSAPPYVWMDFFMSTGNQLEHEAFLAFWLCKFVLVRSQIAVQDCHVAIHLSRGNRIALAPVVLACIYGDMRVLHYSIIRSVMLEKRVGLKFIICHYDLVQMWVWERFTELGPVPNVIGSGEPRSARWNGVTSLKVTDVRKVLDFAGLSFLWRPYTVGSRNNILSTLYKDIEHWVVVESDAEESYARCLRASQLVGLWYTEQYVPHRVARQFGLDQDLPSHVVQSKESPQIACSNYNEPIKGLKLYIPPQLFESDVSSRYVLWWRGLLAINDQMVTNSVRIEKQLALGSYRQTRDAKPLAISASLSNNLEETPEIYVAEDGLTSVQHMSQVRNTDSSGKRNDLDDGPILESVGDVEEDSLTNAQLLNKYGKGNSFEKLSEAGDEVGLNNVTPSLLAVCHEAPEKLNDTSKAVGYSVQIMSWSDCDQKSKSCTEEGTETKEDVAVRRNFMKEPVEISVHSLPTSDKHKKSESSTERLTAQQEDAVGNPEEEGSDEGTASELQHLGLKARICRLETIVDMIKAAKFGETTRANEEK</sequence>
<reference evidence="3" key="2">
    <citation type="submission" date="2023-05" db="EMBL/GenBank/DDBJ databases">
        <authorList>
            <person name="Schelkunov M.I."/>
        </authorList>
    </citation>
    <scope>NUCLEOTIDE SEQUENCE</scope>
    <source>
        <strain evidence="3">Hsosn_3</strain>
        <tissue evidence="3">Leaf</tissue>
    </source>
</reference>
<name>A0AAD8MMW8_9APIA</name>
<feature type="compositionally biased region" description="Basic and acidic residues" evidence="1">
    <location>
        <begin position="647"/>
        <end position="657"/>
    </location>
</feature>
<reference evidence="3" key="1">
    <citation type="submission" date="2023-02" db="EMBL/GenBank/DDBJ databases">
        <title>Genome of toxic invasive species Heracleum sosnowskyi carries increased number of genes despite the absence of recent whole-genome duplications.</title>
        <authorList>
            <person name="Schelkunov M."/>
            <person name="Shtratnikova V."/>
            <person name="Makarenko M."/>
            <person name="Klepikova A."/>
            <person name="Omelchenko D."/>
            <person name="Novikova G."/>
            <person name="Obukhova E."/>
            <person name="Bogdanov V."/>
            <person name="Penin A."/>
            <person name="Logacheva M."/>
        </authorList>
    </citation>
    <scope>NUCLEOTIDE SEQUENCE</scope>
    <source>
        <strain evidence="3">Hsosn_3</strain>
        <tissue evidence="3">Leaf</tissue>
    </source>
</reference>
<dbReference type="PANTHER" id="PTHR46033:SF80">
    <property type="entry name" value="PROTEIN MAIN-LIKE 2-LIKE"/>
    <property type="match status" value="1"/>
</dbReference>
<dbReference type="PANTHER" id="PTHR46033">
    <property type="entry name" value="PROTEIN MAIN-LIKE 2"/>
    <property type="match status" value="1"/>
</dbReference>
<evidence type="ECO:0000259" key="2">
    <source>
        <dbReference type="Pfam" id="PF10536"/>
    </source>
</evidence>
<gene>
    <name evidence="3" type="ORF">POM88_025810</name>
</gene>
<dbReference type="EMBL" id="JAUIZM010000006">
    <property type="protein sequence ID" value="KAK1379066.1"/>
    <property type="molecule type" value="Genomic_DNA"/>
</dbReference>
<organism evidence="3 4">
    <name type="scientific">Heracleum sosnowskyi</name>
    <dbReference type="NCBI Taxonomy" id="360622"/>
    <lineage>
        <taxon>Eukaryota</taxon>
        <taxon>Viridiplantae</taxon>
        <taxon>Streptophyta</taxon>
        <taxon>Embryophyta</taxon>
        <taxon>Tracheophyta</taxon>
        <taxon>Spermatophyta</taxon>
        <taxon>Magnoliopsida</taxon>
        <taxon>eudicotyledons</taxon>
        <taxon>Gunneridae</taxon>
        <taxon>Pentapetalae</taxon>
        <taxon>asterids</taxon>
        <taxon>campanulids</taxon>
        <taxon>Apiales</taxon>
        <taxon>Apiaceae</taxon>
        <taxon>Apioideae</taxon>
        <taxon>apioid superclade</taxon>
        <taxon>Tordylieae</taxon>
        <taxon>Tordyliinae</taxon>
        <taxon>Heracleum</taxon>
    </lineage>
</organism>
<evidence type="ECO:0000313" key="4">
    <source>
        <dbReference type="Proteomes" id="UP001237642"/>
    </source>
</evidence>
<dbReference type="Proteomes" id="UP001237642">
    <property type="component" value="Unassembled WGS sequence"/>
</dbReference>
<dbReference type="GO" id="GO:0010073">
    <property type="term" value="P:meristem maintenance"/>
    <property type="evidence" value="ECO:0007669"/>
    <property type="project" value="InterPro"/>
</dbReference>
<dbReference type="AlphaFoldDB" id="A0AAD8MMW8"/>
<feature type="domain" description="Aminotransferase-like plant mobile" evidence="2">
    <location>
        <begin position="98"/>
        <end position="449"/>
    </location>
</feature>
<evidence type="ECO:0000256" key="1">
    <source>
        <dbReference type="SAM" id="MobiDB-lite"/>
    </source>
</evidence>
<dbReference type="InterPro" id="IPR044824">
    <property type="entry name" value="MAIN-like"/>
</dbReference>
<dbReference type="Pfam" id="PF10536">
    <property type="entry name" value="PMD"/>
    <property type="match status" value="1"/>
</dbReference>
<protein>
    <submittedName>
        <fullName evidence="3">C globular stage</fullName>
    </submittedName>
</protein>
<keyword evidence="4" id="KW-1185">Reference proteome</keyword>
<dbReference type="InterPro" id="IPR019557">
    <property type="entry name" value="AminoTfrase-like_pln_mobile"/>
</dbReference>
<comment type="caution">
    <text evidence="3">The sequence shown here is derived from an EMBL/GenBank/DDBJ whole genome shotgun (WGS) entry which is preliminary data.</text>
</comment>
<proteinExistence type="predicted"/>
<feature type="region of interest" description="Disordered" evidence="1">
    <location>
        <begin position="639"/>
        <end position="684"/>
    </location>
</feature>
<evidence type="ECO:0000313" key="3">
    <source>
        <dbReference type="EMBL" id="KAK1379066.1"/>
    </source>
</evidence>
<accession>A0AAD8MMW8</accession>